<sequence>MPGEIIVVGGGFFGLYLAEYLSIKGYHVTVYEQSANVMMRASYNNQARVHNGYHYPRSILTALRSRVSFPRFIREFKDCVISDFDKYYMVSKVISKVTGDQFFHFCERIGANCCLAPENIRKMVNPNYIESIFSVVEYAFDSLKLREIMIGRLVSQNVKICKNSTVTKVQSYQDGILATITCGNGEYQAFSKHVFNCTYAHTNYLLKNSSLPLIPLKHEMTEICLVDVPDELKHLGITVMCGPFFSVMPFPSEHLHSFSHVRYTPHFEWMDDDNKNYTDSYVKYADLQRNTAWKYMIRDAQRYIPILQECQYRKSLWEVKTVLPLSDRDDSRPILFKPNFVMNGLHCIMGGED</sequence>
<evidence type="ECO:0000313" key="3">
    <source>
        <dbReference type="EMBL" id="XBS68589.1"/>
    </source>
</evidence>
<dbReference type="SUPFAM" id="SSF51905">
    <property type="entry name" value="FAD/NAD(P)-binding domain"/>
    <property type="match status" value="1"/>
</dbReference>
<keyword evidence="1 3" id="KW-0560">Oxidoreductase</keyword>
<gene>
    <name evidence="3" type="ORF">ABK905_18270</name>
</gene>
<dbReference type="InterPro" id="IPR036188">
    <property type="entry name" value="FAD/NAD-bd_sf"/>
</dbReference>
<dbReference type="EC" id="1.-.-.-" evidence="3"/>
<reference evidence="3" key="1">
    <citation type="submission" date="2024-06" db="EMBL/GenBank/DDBJ databases">
        <authorList>
            <person name="Coelho C."/>
            <person name="Bento M."/>
            <person name="Garcia E."/>
            <person name="Camelo A."/>
            <person name="Brandao I."/>
            <person name="Espirito Santo C."/>
            <person name="Trovao J."/>
            <person name="Verissimo A."/>
            <person name="Costa J."/>
            <person name="Tiago I."/>
        </authorList>
    </citation>
    <scope>NUCLEOTIDE SEQUENCE</scope>
    <source>
        <strain evidence="3">KWT182</strain>
    </source>
</reference>
<protein>
    <submittedName>
        <fullName evidence="3">FAD-dependent oxidoreductase</fullName>
        <ecNumber evidence="3">1.-.-.-</ecNumber>
    </submittedName>
</protein>
<dbReference type="EMBL" id="CP157947">
    <property type="protein sequence ID" value="XBS68589.1"/>
    <property type="molecule type" value="Genomic_DNA"/>
</dbReference>
<dbReference type="Gene3D" id="3.30.9.10">
    <property type="entry name" value="D-Amino Acid Oxidase, subunit A, domain 2"/>
    <property type="match status" value="1"/>
</dbReference>
<dbReference type="GO" id="GO:0016491">
    <property type="term" value="F:oxidoreductase activity"/>
    <property type="evidence" value="ECO:0007669"/>
    <property type="project" value="UniProtKB-KW"/>
</dbReference>
<name>A0AAU7Q631_9GAMM</name>
<accession>A0AAU7Q631</accession>
<dbReference type="AlphaFoldDB" id="A0AAU7Q631"/>
<proteinExistence type="predicted"/>
<dbReference type="Pfam" id="PF01266">
    <property type="entry name" value="DAO"/>
    <property type="match status" value="1"/>
</dbReference>
<feature type="domain" description="FAD dependent oxidoreductase" evidence="2">
    <location>
        <begin position="5"/>
        <end position="344"/>
    </location>
</feature>
<dbReference type="InterPro" id="IPR006076">
    <property type="entry name" value="FAD-dep_OxRdtase"/>
</dbReference>
<organism evidence="3">
    <name type="scientific">Acerihabitans sp. KWT182</name>
    <dbReference type="NCBI Taxonomy" id="3157919"/>
    <lineage>
        <taxon>Bacteria</taxon>
        <taxon>Pseudomonadati</taxon>
        <taxon>Pseudomonadota</taxon>
        <taxon>Gammaproteobacteria</taxon>
        <taxon>Enterobacterales</taxon>
        <taxon>Pectobacteriaceae</taxon>
        <taxon>Acerihabitans</taxon>
    </lineage>
</organism>
<evidence type="ECO:0000259" key="2">
    <source>
        <dbReference type="Pfam" id="PF01266"/>
    </source>
</evidence>
<dbReference type="Gene3D" id="3.50.50.60">
    <property type="entry name" value="FAD/NAD(P)-binding domain"/>
    <property type="match status" value="1"/>
</dbReference>
<evidence type="ECO:0000256" key="1">
    <source>
        <dbReference type="ARBA" id="ARBA00023002"/>
    </source>
</evidence>